<dbReference type="GO" id="GO:0044668">
    <property type="term" value="F:sodium:malonate symporter activity"/>
    <property type="evidence" value="ECO:0007669"/>
    <property type="project" value="InterPro"/>
</dbReference>
<keyword evidence="1" id="KW-0472">Membrane</keyword>
<evidence type="ECO:0000256" key="1">
    <source>
        <dbReference type="SAM" id="Phobius"/>
    </source>
</evidence>
<feature type="transmembrane region" description="Helical" evidence="1">
    <location>
        <begin position="197"/>
        <end position="217"/>
    </location>
</feature>
<sequence length="252" mass="25856">MELFKEVLIQNSLITAFVFVGLIVYLAYLISEKLTQGKFHGSALAIILGLICAYIAGVFTNGEKGVSDIAILSGVGMLGGSMLRDFAIVATAYGAKFSDLKASGAAGIFSLFFGVTLSFTFGALVAILFGYDDPRSITTIGAGTVTFVVGPITGSALGADSEIIALSIAAGLVKSILVMTVTPLVAKSIGLNNPKSAMVFGGLMGTNSGVAAGLAAVDPKLVPYGAMTATFYTAVGCLLVPSIFFFLVDTIF</sequence>
<keyword evidence="1" id="KW-0812">Transmembrane</keyword>
<reference evidence="3" key="1">
    <citation type="journal article" date="2007" name="Environ. Microbiol.">
        <title>Proteorhodopsin photosystem gene clusters exhibit co-evolutionary trends and shared ancestry among diverse marine microbial phyla.</title>
        <authorList>
            <person name="McCarren J."/>
            <person name="Delong E.F."/>
        </authorList>
    </citation>
    <scope>NUCLEOTIDE SEQUENCE</scope>
</reference>
<feature type="transmembrane region" description="Helical" evidence="1">
    <location>
        <begin position="137"/>
        <end position="157"/>
    </location>
</feature>
<accession>A4GHY7</accession>
<keyword evidence="1" id="KW-1133">Transmembrane helix</keyword>
<evidence type="ECO:0000259" key="2">
    <source>
        <dbReference type="Pfam" id="PF03818"/>
    </source>
</evidence>
<dbReference type="NCBIfam" id="TIGR00808">
    <property type="entry name" value="malonate_madM"/>
    <property type="match status" value="1"/>
</dbReference>
<protein>
    <submittedName>
        <fullName evidence="3">Possible malonate transporter</fullName>
    </submittedName>
</protein>
<proteinExistence type="predicted"/>
<dbReference type="Pfam" id="PF03818">
    <property type="entry name" value="MadM"/>
    <property type="match status" value="1"/>
</dbReference>
<gene>
    <name evidence="3" type="ORF">MBMO_EB0-39H12.0074</name>
</gene>
<feature type="transmembrane region" description="Helical" evidence="1">
    <location>
        <begin position="43"/>
        <end position="62"/>
    </location>
</feature>
<dbReference type="AlphaFoldDB" id="A4GHY7"/>
<feature type="transmembrane region" description="Helical" evidence="1">
    <location>
        <begin position="12"/>
        <end position="31"/>
    </location>
</feature>
<dbReference type="InterPro" id="IPR018402">
    <property type="entry name" value="Mal/Na_symporter_MadM_N"/>
</dbReference>
<feature type="transmembrane region" description="Helical" evidence="1">
    <location>
        <begin position="69"/>
        <end position="93"/>
    </location>
</feature>
<feature type="transmembrane region" description="Helical" evidence="1">
    <location>
        <begin position="105"/>
        <end position="130"/>
    </location>
</feature>
<dbReference type="InterPro" id="IPR004691">
    <property type="entry name" value="Mal/Na_symporter_MadM"/>
</dbReference>
<feature type="domain" description="Malonate/sodium symporter MadM subunit N-terminal" evidence="2">
    <location>
        <begin position="5"/>
        <end position="252"/>
    </location>
</feature>
<evidence type="ECO:0000313" key="3">
    <source>
        <dbReference type="EMBL" id="ABL97698.1"/>
    </source>
</evidence>
<organism evidence="3">
    <name type="scientific">uncultured marine bacterium EB0_39H12</name>
    <dbReference type="NCBI Taxonomy" id="415437"/>
    <lineage>
        <taxon>Bacteria</taxon>
        <taxon>environmental samples</taxon>
    </lineage>
</organism>
<dbReference type="EMBL" id="EF089399">
    <property type="protein sequence ID" value="ABL97698.1"/>
    <property type="molecule type" value="Genomic_DNA"/>
</dbReference>
<feature type="transmembrane region" description="Helical" evidence="1">
    <location>
        <begin position="229"/>
        <end position="248"/>
    </location>
</feature>
<name>A4GHY7_9BACT</name>
<feature type="transmembrane region" description="Helical" evidence="1">
    <location>
        <begin position="163"/>
        <end position="185"/>
    </location>
</feature>